<dbReference type="KEGG" id="aqu:100641898"/>
<dbReference type="EnsemblMetazoa" id="Aqu2.1.26021_001">
    <property type="protein sequence ID" value="Aqu2.1.26021_001"/>
    <property type="gene ID" value="Aqu2.1.26021"/>
</dbReference>
<evidence type="ECO:0000259" key="14">
    <source>
        <dbReference type="PROSITE" id="PS50011"/>
    </source>
</evidence>
<dbReference type="EnsemblMetazoa" id="XM_003388194.3">
    <property type="protein sequence ID" value="XP_003388242.1"/>
    <property type="gene ID" value="LOC100641898"/>
</dbReference>
<dbReference type="Gene3D" id="3.30.200.20">
    <property type="entry name" value="Phosphorylase Kinase, domain 1"/>
    <property type="match status" value="1"/>
</dbReference>
<keyword evidence="7" id="KW-0418">Kinase</keyword>
<comment type="similarity">
    <text evidence="13">Belongs to the protein kinase superfamily.</text>
</comment>
<dbReference type="InterPro" id="IPR017441">
    <property type="entry name" value="Protein_kinase_ATP_BS"/>
</dbReference>
<evidence type="ECO:0000313" key="16">
    <source>
        <dbReference type="Proteomes" id="UP000007879"/>
    </source>
</evidence>
<comment type="subunit">
    <text evidence="11">Hexadecamer of 4 heterotetramers, each composed of alpha, beta, gamma, and delta subunits. Alpha (PHKA1 or PHKA2) and beta (PHKB) are regulatory subunits, gamma (PHKG1 or PHKG2) is the catalytic subunit, and delta is calmodulin.</text>
</comment>
<comment type="catalytic activity">
    <reaction evidence="1">
        <text>2 ATP + phosphorylase b = 2 ADP + phosphorylase a.</text>
        <dbReference type="EC" id="2.7.11.19"/>
    </reaction>
</comment>
<feature type="domain" description="Protein kinase" evidence="14">
    <location>
        <begin position="23"/>
        <end position="283"/>
    </location>
</feature>
<accession>A0A1X7UEV6</accession>
<protein>
    <recommendedName>
        <fullName evidence="2">phosphorylase kinase</fullName>
        <ecNumber evidence="2">2.7.11.19</ecNumber>
    </recommendedName>
</protein>
<dbReference type="InParanoid" id="A0A1X7UEV6"/>
<keyword evidence="16" id="KW-1185">Reference proteome</keyword>
<evidence type="ECO:0000256" key="1">
    <source>
        <dbReference type="ARBA" id="ARBA00001674"/>
    </source>
</evidence>
<dbReference type="PANTHER" id="PTHR24347">
    <property type="entry name" value="SERINE/THREONINE-PROTEIN KINASE"/>
    <property type="match status" value="1"/>
</dbReference>
<dbReference type="InterPro" id="IPR002291">
    <property type="entry name" value="Phosph_kin_gamma"/>
</dbReference>
<dbReference type="STRING" id="400682.A0A1X7UEV6"/>
<evidence type="ECO:0000256" key="7">
    <source>
        <dbReference type="ARBA" id="ARBA00022777"/>
    </source>
</evidence>
<evidence type="ECO:0000256" key="3">
    <source>
        <dbReference type="ARBA" id="ARBA00022527"/>
    </source>
</evidence>
<dbReference type="eggNOG" id="KOG0599">
    <property type="taxonomic scope" value="Eukaryota"/>
</dbReference>
<evidence type="ECO:0000256" key="8">
    <source>
        <dbReference type="ARBA" id="ARBA00022840"/>
    </source>
</evidence>
<keyword evidence="10" id="KW-0119">Carbohydrate metabolism</keyword>
<dbReference type="PROSITE" id="PS50011">
    <property type="entry name" value="PROTEIN_KINASE_DOM"/>
    <property type="match status" value="1"/>
</dbReference>
<reference evidence="15" key="2">
    <citation type="submission" date="2017-05" db="UniProtKB">
        <authorList>
            <consortium name="EnsemblMetazoa"/>
        </authorList>
    </citation>
    <scope>IDENTIFICATION</scope>
</reference>
<gene>
    <name evidence="15" type="primary">100641898</name>
</gene>
<dbReference type="GO" id="GO:0004689">
    <property type="term" value="F:phosphorylase kinase activity"/>
    <property type="evidence" value="ECO:0007669"/>
    <property type="project" value="UniProtKB-EC"/>
</dbReference>
<evidence type="ECO:0000256" key="5">
    <source>
        <dbReference type="ARBA" id="ARBA00022679"/>
    </source>
</evidence>
<reference evidence="16" key="1">
    <citation type="journal article" date="2010" name="Nature">
        <title>The Amphimedon queenslandica genome and the evolution of animal complexity.</title>
        <authorList>
            <person name="Srivastava M."/>
            <person name="Simakov O."/>
            <person name="Chapman J."/>
            <person name="Fahey B."/>
            <person name="Gauthier M.E."/>
            <person name="Mitros T."/>
            <person name="Richards G.S."/>
            <person name="Conaco C."/>
            <person name="Dacre M."/>
            <person name="Hellsten U."/>
            <person name="Larroux C."/>
            <person name="Putnam N.H."/>
            <person name="Stanke M."/>
            <person name="Adamska M."/>
            <person name="Darling A."/>
            <person name="Degnan S.M."/>
            <person name="Oakley T.H."/>
            <person name="Plachetzki D.C."/>
            <person name="Zhai Y."/>
            <person name="Adamski M."/>
            <person name="Calcino A."/>
            <person name="Cummins S.F."/>
            <person name="Goodstein D.M."/>
            <person name="Harris C."/>
            <person name="Jackson D.J."/>
            <person name="Leys S.P."/>
            <person name="Shu S."/>
            <person name="Woodcroft B.J."/>
            <person name="Vervoort M."/>
            <person name="Kosik K.S."/>
            <person name="Manning G."/>
            <person name="Degnan B.M."/>
            <person name="Rokhsar D.S."/>
        </authorList>
    </citation>
    <scope>NUCLEOTIDE SEQUENCE [LARGE SCALE GENOMIC DNA]</scope>
</reference>
<dbReference type="OrthoDB" id="419455at2759"/>
<keyword evidence="3 13" id="KW-0723">Serine/threonine-protein kinase</keyword>
<dbReference type="SMART" id="SM00220">
    <property type="entry name" value="S_TKc"/>
    <property type="match status" value="1"/>
</dbReference>
<dbReference type="GO" id="GO:0005524">
    <property type="term" value="F:ATP binding"/>
    <property type="evidence" value="ECO:0007669"/>
    <property type="project" value="UniProtKB-UniRule"/>
</dbReference>
<dbReference type="GO" id="GO:0005977">
    <property type="term" value="P:glycogen metabolic process"/>
    <property type="evidence" value="ECO:0007669"/>
    <property type="project" value="UniProtKB-KW"/>
</dbReference>
<evidence type="ECO:0000256" key="13">
    <source>
        <dbReference type="RuleBase" id="RU000304"/>
    </source>
</evidence>
<sequence>MADSGGSTSFLQGTDEGEFHNKYEPKEILGRGLSSTVRRCVSRDTGLEYAVKIISRTQDEVINESIAAEIEVLNLLPKHPNIIQLYDKFETPAYIFLVFELACGGELFDYLTKVVRLSEKKTRLIMQQVFSGVHHMHSSCVVHRDLKPENILLDKNGNVKISDFGFATRVEENDELSDLLGTPGYLAPELLKRSTEPDAPGYNKEVDLWACGVIMYTLLAGFPPFWHRKQLIMLRKIMNGDYEFVSPEWDEISDAAKDMIRRLLTVDPKQRMTALEALEHPFLESKPAEFVIFSAGRKLKAILWCVRFCVAVDRSRKTPKVVTIKDIGTSPYENRYIRKLIDTCAFHIYSPWVKRGEEQNRAALFETAPKVAMKHPNFYISSAAVTFTFT</sequence>
<keyword evidence="4" id="KW-0321">Glycogen metabolism</keyword>
<dbReference type="Gene3D" id="1.10.510.10">
    <property type="entry name" value="Transferase(Phosphotransferase) domain 1"/>
    <property type="match status" value="1"/>
</dbReference>
<evidence type="ECO:0000256" key="12">
    <source>
        <dbReference type="PROSITE-ProRule" id="PRU10141"/>
    </source>
</evidence>
<evidence type="ECO:0000256" key="11">
    <source>
        <dbReference type="ARBA" id="ARBA00025890"/>
    </source>
</evidence>
<dbReference type="EC" id="2.7.11.19" evidence="2"/>
<evidence type="ECO:0000256" key="4">
    <source>
        <dbReference type="ARBA" id="ARBA00022600"/>
    </source>
</evidence>
<dbReference type="FunFam" id="1.10.510.10:FF:000571">
    <property type="entry name" value="Maternal embryonic leucine zipper kinase"/>
    <property type="match status" value="1"/>
</dbReference>
<keyword evidence="6 12" id="KW-0547">Nucleotide-binding</keyword>
<dbReference type="AlphaFoldDB" id="A0A1X7UEV6"/>
<keyword evidence="5" id="KW-0808">Transferase</keyword>
<organism evidence="15">
    <name type="scientific">Amphimedon queenslandica</name>
    <name type="common">Sponge</name>
    <dbReference type="NCBI Taxonomy" id="400682"/>
    <lineage>
        <taxon>Eukaryota</taxon>
        <taxon>Metazoa</taxon>
        <taxon>Porifera</taxon>
        <taxon>Demospongiae</taxon>
        <taxon>Heteroscleromorpha</taxon>
        <taxon>Haplosclerida</taxon>
        <taxon>Niphatidae</taxon>
        <taxon>Amphimedon</taxon>
    </lineage>
</organism>
<dbReference type="Proteomes" id="UP000007879">
    <property type="component" value="Unassembled WGS sequence"/>
</dbReference>
<evidence type="ECO:0000313" key="15">
    <source>
        <dbReference type="EnsemblMetazoa" id="Aqu2.1.26021_001"/>
    </source>
</evidence>
<dbReference type="OMA" id="CHYRRAK"/>
<evidence type="ECO:0000256" key="9">
    <source>
        <dbReference type="ARBA" id="ARBA00022860"/>
    </source>
</evidence>
<evidence type="ECO:0000256" key="2">
    <source>
        <dbReference type="ARBA" id="ARBA00012432"/>
    </source>
</evidence>
<dbReference type="PRINTS" id="PR01049">
    <property type="entry name" value="PHOSPHBKNASE"/>
</dbReference>
<evidence type="ECO:0000256" key="6">
    <source>
        <dbReference type="ARBA" id="ARBA00022741"/>
    </source>
</evidence>
<dbReference type="PROSITE" id="PS00107">
    <property type="entry name" value="PROTEIN_KINASE_ATP"/>
    <property type="match status" value="1"/>
</dbReference>
<evidence type="ECO:0000256" key="10">
    <source>
        <dbReference type="ARBA" id="ARBA00023277"/>
    </source>
</evidence>
<feature type="binding site" evidence="12">
    <location>
        <position position="52"/>
    </location>
    <ligand>
        <name>ATP</name>
        <dbReference type="ChEBI" id="CHEBI:30616"/>
    </ligand>
</feature>
<dbReference type="GO" id="GO:0005516">
    <property type="term" value="F:calmodulin binding"/>
    <property type="evidence" value="ECO:0007669"/>
    <property type="project" value="UniProtKB-KW"/>
</dbReference>
<keyword evidence="8 12" id="KW-0067">ATP-binding</keyword>
<proteinExistence type="inferred from homology"/>
<dbReference type="PROSITE" id="PS00108">
    <property type="entry name" value="PROTEIN_KINASE_ST"/>
    <property type="match status" value="1"/>
</dbReference>
<dbReference type="InterPro" id="IPR008271">
    <property type="entry name" value="Ser/Thr_kinase_AS"/>
</dbReference>
<name>A0A1X7UEV6_AMPQE</name>
<dbReference type="InterPro" id="IPR000719">
    <property type="entry name" value="Prot_kinase_dom"/>
</dbReference>
<dbReference type="SUPFAM" id="SSF56112">
    <property type="entry name" value="Protein kinase-like (PK-like)"/>
    <property type="match status" value="1"/>
</dbReference>
<dbReference type="CDD" id="cd14093">
    <property type="entry name" value="STKc_PhKG"/>
    <property type="match status" value="1"/>
</dbReference>
<dbReference type="GO" id="GO:0005964">
    <property type="term" value="C:phosphorylase kinase complex"/>
    <property type="evidence" value="ECO:0007669"/>
    <property type="project" value="InterPro"/>
</dbReference>
<keyword evidence="9" id="KW-0112">Calmodulin-binding</keyword>
<dbReference type="InterPro" id="IPR011009">
    <property type="entry name" value="Kinase-like_dom_sf"/>
</dbReference>
<dbReference type="Pfam" id="PF00069">
    <property type="entry name" value="Pkinase"/>
    <property type="match status" value="1"/>
</dbReference>